<protein>
    <submittedName>
        <fullName evidence="1">NHSL1 protein</fullName>
    </submittedName>
</protein>
<dbReference type="EMBL" id="JAAWVQ010060643">
    <property type="protein sequence ID" value="MBN3276522.1"/>
    <property type="molecule type" value="Genomic_DNA"/>
</dbReference>
<feature type="non-terminal residue" evidence="1">
    <location>
        <position position="378"/>
    </location>
</feature>
<proteinExistence type="predicted"/>
<evidence type="ECO:0000313" key="1">
    <source>
        <dbReference type="EMBL" id="MBN3276522.1"/>
    </source>
</evidence>
<name>A0ABS2XQD7_POLSP</name>
<dbReference type="InterPro" id="IPR024845">
    <property type="entry name" value="NHS-like"/>
</dbReference>
<dbReference type="PANTHER" id="PTHR23039">
    <property type="entry name" value="NANCE-HORAN SYNDROME PROTEIN"/>
    <property type="match status" value="1"/>
</dbReference>
<keyword evidence="2" id="KW-1185">Reference proteome</keyword>
<dbReference type="Proteomes" id="UP001166093">
    <property type="component" value="Unassembled WGS sequence"/>
</dbReference>
<gene>
    <name evidence="1" type="primary">Nhsl1_0</name>
    <name evidence="1" type="ORF">GTO93_0014519</name>
</gene>
<accession>A0ABS2XQD7</accession>
<dbReference type="Pfam" id="PF15273">
    <property type="entry name" value="NHS"/>
    <property type="match status" value="1"/>
</dbReference>
<dbReference type="PANTHER" id="PTHR23039:SF3">
    <property type="entry name" value="NHS-LIKE PROTEIN 1"/>
    <property type="match status" value="1"/>
</dbReference>
<evidence type="ECO:0000313" key="2">
    <source>
        <dbReference type="Proteomes" id="UP001166093"/>
    </source>
</evidence>
<feature type="non-terminal residue" evidence="1">
    <location>
        <position position="1"/>
    </location>
</feature>
<sequence>MRRERSSGSFRKERKEKTASIPRALSWINFSTLTRQTRRLFRSTTELSSGKRGEGEDDEDWVYAPLHRKGKRTAPPFAVIYPLGKGSTPTSARQDQAKKMIAYVHCLSSEPVVSCWCRAYHEDEEELVPLYTHKMGNIQTKPQGCTRRKLLQDRTQDKNSLWTSVSNLDDESKWTVHYTAPWHQQENVFLPTNRPACVEDLHRQAKVNLKTVLREISRSGLLSGTSSKGAPPGVQDSPYSLEIAGSNTSYANAEFPEVQRTIDQMLPGEKERSHSTDRLFIRVPPSTALSTLLYFAICPAVTLKSDVMQLRVETAAQFASSDNRYYPIECDKLRNDGFRSSQYYSQGPTFSSSNLSDGSLCEQDDPDRKVIHRATAPA</sequence>
<reference evidence="1" key="1">
    <citation type="journal article" date="2021" name="Cell">
        <title>Tracing the genetic footprints of vertebrate landing in non-teleost ray-finned fishes.</title>
        <authorList>
            <person name="Bi X."/>
            <person name="Wang K."/>
            <person name="Yang L."/>
            <person name="Pan H."/>
            <person name="Jiang H."/>
            <person name="Wei Q."/>
            <person name="Fang M."/>
            <person name="Yu H."/>
            <person name="Zhu C."/>
            <person name="Cai Y."/>
            <person name="He Y."/>
            <person name="Gan X."/>
            <person name="Zeng H."/>
            <person name="Yu D."/>
            <person name="Zhu Y."/>
            <person name="Jiang H."/>
            <person name="Qiu Q."/>
            <person name="Yang H."/>
            <person name="Zhang Y.E."/>
            <person name="Wang W."/>
            <person name="Zhu M."/>
            <person name="He S."/>
            <person name="Zhang G."/>
        </authorList>
    </citation>
    <scope>NUCLEOTIDE SEQUENCE</scope>
    <source>
        <strain evidence="1">Pddl_001</strain>
    </source>
</reference>
<comment type="caution">
    <text evidence="1">The sequence shown here is derived from an EMBL/GenBank/DDBJ whole genome shotgun (WGS) entry which is preliminary data.</text>
</comment>
<organism evidence="1 2">
    <name type="scientific">Polyodon spathula</name>
    <name type="common">North American paddlefish</name>
    <name type="synonym">Squalus spathula</name>
    <dbReference type="NCBI Taxonomy" id="7913"/>
    <lineage>
        <taxon>Eukaryota</taxon>
        <taxon>Metazoa</taxon>
        <taxon>Chordata</taxon>
        <taxon>Craniata</taxon>
        <taxon>Vertebrata</taxon>
        <taxon>Euteleostomi</taxon>
        <taxon>Actinopterygii</taxon>
        <taxon>Chondrostei</taxon>
        <taxon>Acipenseriformes</taxon>
        <taxon>Polyodontidae</taxon>
        <taxon>Polyodon</taxon>
    </lineage>
</organism>